<feature type="transmembrane region" description="Helical" evidence="6">
    <location>
        <begin position="98"/>
        <end position="117"/>
    </location>
</feature>
<comment type="subcellular location">
    <subcellularLocation>
        <location evidence="1">Membrane</location>
        <topology evidence="1">Multi-pass membrane protein</topology>
    </subcellularLocation>
</comment>
<dbReference type="FunFam" id="1.20.1260.100:FF:000001">
    <property type="entry name" value="translocator protein 2"/>
    <property type="match status" value="1"/>
</dbReference>
<dbReference type="CDD" id="cd15904">
    <property type="entry name" value="TSPO_MBR"/>
    <property type="match status" value="1"/>
</dbReference>
<evidence type="ECO:0000313" key="7">
    <source>
        <dbReference type="EMBL" id="SLN31242.1"/>
    </source>
</evidence>
<dbReference type="PIRSF" id="PIRSF005859">
    <property type="entry name" value="PBR"/>
    <property type="match status" value="1"/>
</dbReference>
<evidence type="ECO:0000313" key="8">
    <source>
        <dbReference type="Proteomes" id="UP000193900"/>
    </source>
</evidence>
<dbReference type="Gene3D" id="1.20.1260.100">
    <property type="entry name" value="TspO/MBR protein"/>
    <property type="match status" value="1"/>
</dbReference>
<reference evidence="7 8" key="1">
    <citation type="submission" date="2017-03" db="EMBL/GenBank/DDBJ databases">
        <authorList>
            <person name="Afonso C.L."/>
            <person name="Miller P.J."/>
            <person name="Scott M.A."/>
            <person name="Spackman E."/>
            <person name="Goraichik I."/>
            <person name="Dimitrov K.M."/>
            <person name="Suarez D.L."/>
            <person name="Swayne D.E."/>
        </authorList>
    </citation>
    <scope>NUCLEOTIDE SEQUENCE [LARGE SCALE GENOMIC DNA]</scope>
    <source>
        <strain evidence="7 8">CECT 7023</strain>
    </source>
</reference>
<feature type="transmembrane region" description="Helical" evidence="6">
    <location>
        <begin position="124"/>
        <end position="145"/>
    </location>
</feature>
<evidence type="ECO:0000256" key="4">
    <source>
        <dbReference type="ARBA" id="ARBA00022989"/>
    </source>
</evidence>
<evidence type="ECO:0000256" key="2">
    <source>
        <dbReference type="ARBA" id="ARBA00007524"/>
    </source>
</evidence>
<dbReference type="EMBL" id="FWFZ01000004">
    <property type="protein sequence ID" value="SLN31242.1"/>
    <property type="molecule type" value="Genomic_DNA"/>
</dbReference>
<dbReference type="RefSeq" id="WP_085877989.1">
    <property type="nucleotide sequence ID" value="NZ_FWFZ01000004.1"/>
</dbReference>
<dbReference type="PANTHER" id="PTHR10057">
    <property type="entry name" value="PERIPHERAL-TYPE BENZODIAZEPINE RECEPTOR"/>
    <property type="match status" value="1"/>
</dbReference>
<evidence type="ECO:0000256" key="3">
    <source>
        <dbReference type="ARBA" id="ARBA00022692"/>
    </source>
</evidence>
<gene>
    <name evidence="7" type="ORF">ROA7023_01084</name>
</gene>
<dbReference type="InterPro" id="IPR004307">
    <property type="entry name" value="TspO_MBR"/>
</dbReference>
<feature type="transmembrane region" description="Helical" evidence="6">
    <location>
        <begin position="44"/>
        <end position="63"/>
    </location>
</feature>
<dbReference type="Proteomes" id="UP000193900">
    <property type="component" value="Unassembled WGS sequence"/>
</dbReference>
<evidence type="ECO:0000256" key="5">
    <source>
        <dbReference type="ARBA" id="ARBA00023136"/>
    </source>
</evidence>
<dbReference type="NCBIfam" id="NF047825">
    <property type="entry name" value="T-richsensTspOAlph"/>
    <property type="match status" value="1"/>
</dbReference>
<dbReference type="AlphaFoldDB" id="A0A1Y5S701"/>
<dbReference type="PANTHER" id="PTHR10057:SF0">
    <property type="entry name" value="TRANSLOCATOR PROTEIN"/>
    <property type="match status" value="1"/>
</dbReference>
<name>A0A1Y5S701_9RHOB</name>
<proteinExistence type="inferred from homology"/>
<sequence length="159" mass="17659">MDWVLFFLFLAACFSAGVTGALFPTDPWYTALRKPSWVPPNWAFPVVWTSLYFLMAFAAARVAPMEGSEYAVAFWAVQIALNAVWTPVFFGLRRLKGSLPIMAALWLAVAGTTITHWQLDWIAGLALAPYLVWVTIAAGLNVAMWRLNPDQAPLEPAKL</sequence>
<keyword evidence="4 6" id="KW-1133">Transmembrane helix</keyword>
<dbReference type="GO" id="GO:0016020">
    <property type="term" value="C:membrane"/>
    <property type="evidence" value="ECO:0007669"/>
    <property type="project" value="UniProtKB-SubCell"/>
</dbReference>
<dbReference type="OrthoDB" id="9795496at2"/>
<protein>
    <submittedName>
        <fullName evidence="7">TspO/MBR family protein</fullName>
    </submittedName>
</protein>
<dbReference type="GO" id="GO:0033013">
    <property type="term" value="P:tetrapyrrole metabolic process"/>
    <property type="evidence" value="ECO:0007669"/>
    <property type="project" value="UniProtKB-ARBA"/>
</dbReference>
<keyword evidence="8" id="KW-1185">Reference proteome</keyword>
<dbReference type="Pfam" id="PF03073">
    <property type="entry name" value="TspO_MBR"/>
    <property type="match status" value="1"/>
</dbReference>
<evidence type="ECO:0000256" key="6">
    <source>
        <dbReference type="SAM" id="Phobius"/>
    </source>
</evidence>
<comment type="similarity">
    <text evidence="2">Belongs to the TspO/BZRP family.</text>
</comment>
<evidence type="ECO:0000256" key="1">
    <source>
        <dbReference type="ARBA" id="ARBA00004141"/>
    </source>
</evidence>
<dbReference type="InterPro" id="IPR038330">
    <property type="entry name" value="TspO/MBR-related_sf"/>
</dbReference>
<keyword evidence="3 6" id="KW-0812">Transmembrane</keyword>
<feature type="transmembrane region" description="Helical" evidence="6">
    <location>
        <begin position="70"/>
        <end position="92"/>
    </location>
</feature>
<keyword evidence="5 6" id="KW-0472">Membrane</keyword>
<organism evidence="7 8">
    <name type="scientific">Roseisalinus antarcticus</name>
    <dbReference type="NCBI Taxonomy" id="254357"/>
    <lineage>
        <taxon>Bacteria</taxon>
        <taxon>Pseudomonadati</taxon>
        <taxon>Pseudomonadota</taxon>
        <taxon>Alphaproteobacteria</taxon>
        <taxon>Rhodobacterales</taxon>
        <taxon>Roseobacteraceae</taxon>
        <taxon>Roseisalinus</taxon>
    </lineage>
</organism>
<accession>A0A1Y5S701</accession>